<keyword evidence="3" id="KW-1185">Reference proteome</keyword>
<dbReference type="PROSITE" id="PS51257">
    <property type="entry name" value="PROKAR_LIPOPROTEIN"/>
    <property type="match status" value="1"/>
</dbReference>
<feature type="domain" description="CHRD" evidence="1">
    <location>
        <begin position="152"/>
        <end position="267"/>
    </location>
</feature>
<protein>
    <submittedName>
        <fullName evidence="2">CHRD domain-containing protein</fullName>
    </submittedName>
</protein>
<dbReference type="AlphaFoldDB" id="A0A1N6DEC0"/>
<gene>
    <name evidence="2" type="ORF">SAMN04488055_0663</name>
</gene>
<evidence type="ECO:0000313" key="2">
    <source>
        <dbReference type="EMBL" id="SIN69131.1"/>
    </source>
</evidence>
<feature type="domain" description="CHRD" evidence="1">
    <location>
        <begin position="30"/>
        <end position="148"/>
    </location>
</feature>
<dbReference type="Proteomes" id="UP000185003">
    <property type="component" value="Unassembled WGS sequence"/>
</dbReference>
<accession>A0A1N6DEC0</accession>
<dbReference type="EMBL" id="FSRA01000001">
    <property type="protein sequence ID" value="SIN69131.1"/>
    <property type="molecule type" value="Genomic_DNA"/>
</dbReference>
<sequence>MRNNHILTITAVSLLTSISCNKDNGSNPDIIFTIPLNTRLENPMPAGRTETGLLTMQLYGNNVLRYSFRVENLASGDQLTMAHFHVGDPVTNGPIIQDFPAFSGTTATGEITLRQSLADSLKNSKNDIYFNVHSTQVPGGLVRGTVNSDIIAAADVAMTGLNEVPPVVTTATGTALIRLTVDRKLYSKVTVTNLPGGETLTMAHIHRGAAGVNGAVLVGLCATAADFGISKMTQLDEAAANAVKTEALYTNVHTNIHPDGIIRGQIR</sequence>
<evidence type="ECO:0000259" key="1">
    <source>
        <dbReference type="SMART" id="SM00754"/>
    </source>
</evidence>
<name>A0A1N6DEC0_9BACT</name>
<proteinExistence type="predicted"/>
<dbReference type="InterPro" id="IPR010895">
    <property type="entry name" value="CHRD"/>
</dbReference>
<dbReference type="RefSeq" id="WP_074237820.1">
    <property type="nucleotide sequence ID" value="NZ_FSRA01000001.1"/>
</dbReference>
<dbReference type="STRING" id="536979.SAMN04488055_0663"/>
<evidence type="ECO:0000313" key="3">
    <source>
        <dbReference type="Proteomes" id="UP000185003"/>
    </source>
</evidence>
<dbReference type="Pfam" id="PF07452">
    <property type="entry name" value="CHRD"/>
    <property type="match status" value="2"/>
</dbReference>
<dbReference type="OrthoDB" id="571052at2"/>
<reference evidence="2 3" key="1">
    <citation type="submission" date="2016-11" db="EMBL/GenBank/DDBJ databases">
        <authorList>
            <person name="Jaros S."/>
            <person name="Januszkiewicz K."/>
            <person name="Wedrychowicz H."/>
        </authorList>
    </citation>
    <scope>NUCLEOTIDE SEQUENCE [LARGE SCALE GENOMIC DNA]</scope>
    <source>
        <strain evidence="2 3">DSM 24787</strain>
    </source>
</reference>
<organism evidence="2 3">
    <name type="scientific">Chitinophaga niabensis</name>
    <dbReference type="NCBI Taxonomy" id="536979"/>
    <lineage>
        <taxon>Bacteria</taxon>
        <taxon>Pseudomonadati</taxon>
        <taxon>Bacteroidota</taxon>
        <taxon>Chitinophagia</taxon>
        <taxon>Chitinophagales</taxon>
        <taxon>Chitinophagaceae</taxon>
        <taxon>Chitinophaga</taxon>
    </lineage>
</organism>
<dbReference type="SMART" id="SM00754">
    <property type="entry name" value="CHRD"/>
    <property type="match status" value="2"/>
</dbReference>